<keyword evidence="12" id="KW-1185">Reference proteome</keyword>
<evidence type="ECO:0000256" key="8">
    <source>
        <dbReference type="SAM" id="Phobius"/>
    </source>
</evidence>
<dbReference type="GO" id="GO:0006935">
    <property type="term" value="P:chemotaxis"/>
    <property type="evidence" value="ECO:0007669"/>
    <property type="project" value="InterPro"/>
</dbReference>
<dbReference type="PROSITE" id="PS50111">
    <property type="entry name" value="CHEMOTAXIS_TRANSDUC_2"/>
    <property type="match status" value="1"/>
</dbReference>
<feature type="transmembrane region" description="Helical" evidence="8">
    <location>
        <begin position="207"/>
        <end position="229"/>
    </location>
</feature>
<dbReference type="InterPro" id="IPR003660">
    <property type="entry name" value="HAMP_dom"/>
</dbReference>
<proteinExistence type="inferred from homology"/>
<dbReference type="Proteomes" id="UP001139319">
    <property type="component" value="Unassembled WGS sequence"/>
</dbReference>
<comment type="caution">
    <text evidence="11">The sequence shown here is derived from an EMBL/GenBank/DDBJ whole genome shotgun (WGS) entry which is preliminary data.</text>
</comment>
<evidence type="ECO:0000313" key="11">
    <source>
        <dbReference type="EMBL" id="MCP8898660.1"/>
    </source>
</evidence>
<dbReference type="EMBL" id="JAMFTH010000001">
    <property type="protein sequence ID" value="MCP8898660.1"/>
    <property type="molecule type" value="Genomic_DNA"/>
</dbReference>
<dbReference type="Pfam" id="PF00015">
    <property type="entry name" value="MCPsignal"/>
    <property type="match status" value="1"/>
</dbReference>
<dbReference type="GO" id="GO:0007165">
    <property type="term" value="P:signal transduction"/>
    <property type="evidence" value="ECO:0007669"/>
    <property type="project" value="UniProtKB-KW"/>
</dbReference>
<dbReference type="SMART" id="SM00304">
    <property type="entry name" value="HAMP"/>
    <property type="match status" value="2"/>
</dbReference>
<gene>
    <name evidence="11" type="ORF">M6D89_05035</name>
</gene>
<dbReference type="InterPro" id="IPR004090">
    <property type="entry name" value="Chemotax_Me-accpt_rcpt"/>
</dbReference>
<dbReference type="PANTHER" id="PTHR32089">
    <property type="entry name" value="METHYL-ACCEPTING CHEMOTAXIS PROTEIN MCPB"/>
    <property type="match status" value="1"/>
</dbReference>
<dbReference type="PRINTS" id="PR00260">
    <property type="entry name" value="CHEMTRNSDUCR"/>
</dbReference>
<evidence type="ECO:0000256" key="1">
    <source>
        <dbReference type="ARBA" id="ARBA00004141"/>
    </source>
</evidence>
<organism evidence="11 12">
    <name type="scientific">Gilvimarinus xylanilyticus</name>
    <dbReference type="NCBI Taxonomy" id="2944139"/>
    <lineage>
        <taxon>Bacteria</taxon>
        <taxon>Pseudomonadati</taxon>
        <taxon>Pseudomonadota</taxon>
        <taxon>Gammaproteobacteria</taxon>
        <taxon>Cellvibrionales</taxon>
        <taxon>Cellvibrionaceae</taxon>
        <taxon>Gilvimarinus</taxon>
    </lineage>
</organism>
<dbReference type="RefSeq" id="WP_253966930.1">
    <property type="nucleotide sequence ID" value="NZ_JAMFTH010000001.1"/>
</dbReference>
<dbReference type="AlphaFoldDB" id="A0A9X2HUW9"/>
<reference evidence="11" key="2">
    <citation type="submission" date="2023-01" db="EMBL/GenBank/DDBJ databases">
        <title>Gilvimarinus xylanilyticus HB14 isolated from Caulerpa lentillifera aquaculture base in Hainan, China.</title>
        <authorList>
            <person name="Zhang Y.-J."/>
        </authorList>
    </citation>
    <scope>NUCLEOTIDE SEQUENCE</scope>
    <source>
        <strain evidence="11">HB14</strain>
    </source>
</reference>
<evidence type="ECO:0000256" key="6">
    <source>
        <dbReference type="ARBA" id="ARBA00029447"/>
    </source>
</evidence>
<dbReference type="InterPro" id="IPR004089">
    <property type="entry name" value="MCPsignal_dom"/>
</dbReference>
<name>A0A9X2HUW9_9GAMM</name>
<evidence type="ECO:0000259" key="10">
    <source>
        <dbReference type="PROSITE" id="PS50885"/>
    </source>
</evidence>
<keyword evidence="2 8" id="KW-0812">Transmembrane</keyword>
<dbReference type="PROSITE" id="PS50885">
    <property type="entry name" value="HAMP"/>
    <property type="match status" value="1"/>
</dbReference>
<keyword evidence="5 7" id="KW-0807">Transducer</keyword>
<feature type="domain" description="Methyl-accepting transducer" evidence="9">
    <location>
        <begin position="286"/>
        <end position="522"/>
    </location>
</feature>
<protein>
    <submittedName>
        <fullName evidence="11">Methyl-accepting chemotaxis protein</fullName>
    </submittedName>
</protein>
<dbReference type="SUPFAM" id="SSF58104">
    <property type="entry name" value="Methyl-accepting chemotaxis protein (MCP) signaling domain"/>
    <property type="match status" value="1"/>
</dbReference>
<comment type="similarity">
    <text evidence="6">Belongs to the methyl-accepting chemotaxis (MCP) protein family.</text>
</comment>
<dbReference type="CDD" id="cd06225">
    <property type="entry name" value="HAMP"/>
    <property type="match status" value="1"/>
</dbReference>
<evidence type="ECO:0000256" key="5">
    <source>
        <dbReference type="ARBA" id="ARBA00023224"/>
    </source>
</evidence>
<dbReference type="GO" id="GO:0016020">
    <property type="term" value="C:membrane"/>
    <property type="evidence" value="ECO:0007669"/>
    <property type="project" value="UniProtKB-SubCell"/>
</dbReference>
<feature type="transmembrane region" description="Helical" evidence="8">
    <location>
        <begin position="24"/>
        <end position="44"/>
    </location>
</feature>
<accession>A0A9X2HUW9</accession>
<dbReference type="GO" id="GO:0004888">
    <property type="term" value="F:transmembrane signaling receptor activity"/>
    <property type="evidence" value="ECO:0007669"/>
    <property type="project" value="InterPro"/>
</dbReference>
<keyword evidence="3 8" id="KW-1133">Transmembrane helix</keyword>
<dbReference type="FunFam" id="1.10.287.950:FF:000001">
    <property type="entry name" value="Methyl-accepting chemotaxis sensory transducer"/>
    <property type="match status" value="1"/>
</dbReference>
<evidence type="ECO:0000259" key="9">
    <source>
        <dbReference type="PROSITE" id="PS50111"/>
    </source>
</evidence>
<feature type="domain" description="HAMP" evidence="10">
    <location>
        <begin position="227"/>
        <end position="281"/>
    </location>
</feature>
<evidence type="ECO:0000256" key="2">
    <source>
        <dbReference type="ARBA" id="ARBA00022692"/>
    </source>
</evidence>
<reference evidence="11" key="1">
    <citation type="submission" date="2022-05" db="EMBL/GenBank/DDBJ databases">
        <authorList>
            <person name="Sun H.-N."/>
        </authorList>
    </citation>
    <scope>NUCLEOTIDE SEQUENCE</scope>
    <source>
        <strain evidence="11">HB14</strain>
    </source>
</reference>
<dbReference type="CDD" id="cd11386">
    <property type="entry name" value="MCP_signal"/>
    <property type="match status" value="1"/>
</dbReference>
<sequence length="558" mass="60269">MITINIEGAGMLRWYNNMGFRWKLTIPLVVLVGLFLYSSIYSILTAKQLAKNADTIAEVNLQELQLILQADRDLYQALTAERTVYVSAVSGATPAALIAEHKENANQARDRFLQSLALSNTSTAAEKAEFITLFERWYDYSSALAARAASGDPNAIDDFEREGFEQSYVLFDAVRTHMDVVGERRLNHVEQFTQEIKAEEQATTTQLIAIAVLCTLVAIAAAIILPMLVIKPLKSISNRIQNIAEGDGDLTIRLEVNSEDELGELSGHVNHFMARLQQIIGQIRHNTEEVAQASATMLEVSAGSQKAADEQCQQINMVVSAVNELTVAIHEVAQNTNETADSAKQATDITEAGKDRIQAAVRRVETLSARIGETAQVMAQLEEEAKNVTSVIDVIRGVAEQTNLLALNAAIEAARAGEQGRGFAVVADEVRTLASRTQESTEDIQKMLAQLQTGVQTAVTSMNESNEMTGDAVRAANDGGESLVSIRDAVGSITNMAIQIASAAEEQSSVTAEIDKNLVEINQLATGTSDGAAKTASASRELSGLSENLRDLVASFKV</sequence>
<dbReference type="Gene3D" id="1.10.287.950">
    <property type="entry name" value="Methyl-accepting chemotaxis protein"/>
    <property type="match status" value="1"/>
</dbReference>
<dbReference type="Pfam" id="PF00672">
    <property type="entry name" value="HAMP"/>
    <property type="match status" value="1"/>
</dbReference>
<dbReference type="SMART" id="SM00283">
    <property type="entry name" value="MA"/>
    <property type="match status" value="1"/>
</dbReference>
<comment type="subcellular location">
    <subcellularLocation>
        <location evidence="1">Membrane</location>
        <topology evidence="1">Multi-pass membrane protein</topology>
    </subcellularLocation>
</comment>
<keyword evidence="4 8" id="KW-0472">Membrane</keyword>
<evidence type="ECO:0000256" key="3">
    <source>
        <dbReference type="ARBA" id="ARBA00022989"/>
    </source>
</evidence>
<dbReference type="PANTHER" id="PTHR32089:SF119">
    <property type="entry name" value="METHYL-ACCEPTING CHEMOTAXIS PROTEIN CTPL"/>
    <property type="match status" value="1"/>
</dbReference>
<evidence type="ECO:0000256" key="7">
    <source>
        <dbReference type="PROSITE-ProRule" id="PRU00284"/>
    </source>
</evidence>
<evidence type="ECO:0000313" key="12">
    <source>
        <dbReference type="Proteomes" id="UP001139319"/>
    </source>
</evidence>
<evidence type="ECO:0000256" key="4">
    <source>
        <dbReference type="ARBA" id="ARBA00023136"/>
    </source>
</evidence>